<dbReference type="InterPro" id="IPR037066">
    <property type="entry name" value="Plug_dom_sf"/>
</dbReference>
<dbReference type="SUPFAM" id="SSF49464">
    <property type="entry name" value="Carboxypeptidase regulatory domain-like"/>
    <property type="match status" value="1"/>
</dbReference>
<dbReference type="InterPro" id="IPR012910">
    <property type="entry name" value="Plug_dom"/>
</dbReference>
<evidence type="ECO:0000313" key="7">
    <source>
        <dbReference type="EMBL" id="RVT76448.1"/>
    </source>
</evidence>
<dbReference type="Proteomes" id="UP000285211">
    <property type="component" value="Unassembled WGS sequence"/>
</dbReference>
<gene>
    <name evidence="7" type="ORF">EOD40_08040</name>
</gene>
<dbReference type="InterPro" id="IPR036942">
    <property type="entry name" value="Beta-barrel_TonB_sf"/>
</dbReference>
<feature type="chain" id="PRO_5018973414" evidence="4">
    <location>
        <begin position="21"/>
        <end position="886"/>
    </location>
</feature>
<organism evidence="7 8">
    <name type="scientific">Flavobacterium sufflavum</name>
    <dbReference type="NCBI Taxonomy" id="1921138"/>
    <lineage>
        <taxon>Bacteria</taxon>
        <taxon>Pseudomonadati</taxon>
        <taxon>Bacteroidota</taxon>
        <taxon>Flavobacteriia</taxon>
        <taxon>Flavobacteriales</taxon>
        <taxon>Flavobacteriaceae</taxon>
        <taxon>Flavobacterium</taxon>
    </lineage>
</organism>
<feature type="domain" description="TonB-dependent receptor plug" evidence="5">
    <location>
        <begin position="200"/>
        <end position="264"/>
    </location>
</feature>
<evidence type="ECO:0000256" key="1">
    <source>
        <dbReference type="ARBA" id="ARBA00004442"/>
    </source>
</evidence>
<evidence type="ECO:0000259" key="6">
    <source>
        <dbReference type="Pfam" id="PF14905"/>
    </source>
</evidence>
<dbReference type="SUPFAM" id="SSF56935">
    <property type="entry name" value="Porins"/>
    <property type="match status" value="1"/>
</dbReference>
<keyword evidence="8" id="KW-1185">Reference proteome</keyword>
<accession>A0A437KVM9</accession>
<keyword evidence="3" id="KW-0998">Cell outer membrane</keyword>
<dbReference type="EMBL" id="SACJ01000004">
    <property type="protein sequence ID" value="RVT76448.1"/>
    <property type="molecule type" value="Genomic_DNA"/>
</dbReference>
<proteinExistence type="predicted"/>
<dbReference type="Pfam" id="PF14905">
    <property type="entry name" value="OMP_b-brl_3"/>
    <property type="match status" value="1"/>
</dbReference>
<sequence length="886" mass="96970">MKKYFGFLLLFLGFSIKIVAQGPIQSPTGKMPSAPTGIAYGKIVDTDGKALSGVTVTLMQSKMDPQTKKVKEVLVFVNTTKSNGDFRFESLSIFNKYTLKITAVGFEDFDNKFSFIDLPPNSGSGTGGQNAAMPSPSLAKGGMPNLKSADLDKDLGNIALVARIEELKSVVVTGTKKGLTMDIDKKVFNVEKNLVSVGGTAADLMKNVPSVNVDIDGNVTLRNATPQIYIDGRPTTLTLDQIPSDAIESVEIITNPSAKYDASGGNAGILNLVLKKNKKNGYNGNLNAGVDKRGGLNGGASFNLREDKFNVSVSTFGNQSKNVNTGNTEIRNLVSSPNLLVDQNSNSKNNGGFLFGKFGIDYFLSNRLTLSLGAIKVHGDMSPNDFLKTDSLYDGGAHVSYSERTTNNNRIFNANGLTGGFKYLFQKDGEELTGDFNLFSGVNETNTLYTTNIFDTNGGVQKGTILQNLVGNGTNKFQTIQTDYVNPIGEKGKIEAGLRVQIKNMSNSQGNYIYNNSTNSYDIVPSSSSNYKNTDNVYAAYATFSNTINNFGYKVGLRAESSNYKGELTDTKQTFTNNYPISLFPSVFLSQKLNDNEDVQFNFSRRVNRPFFMQVIPFIDSTDPLNWSRGNAGLKPEFINSLETSYSKKFKGNNSLLVSVYYKGSKDLITKYMDTITADGVKRPLSTYVNANSSRSIGAEFTAQNTFNAWWDSNTNLNIYNSKIDTDNITGTSQDAITSWFLKMNNNFKLPKNYKIQLSGTYQSKTNLPVNQGGGGMGGPQMSGSQSSSQGYVKSNYGVDLALQKSFLKNNAATLTLSVNDIFRTRSYSQYSESDFFIQNSYRINDAPMFKLNFSYKFGQMDASIMKRKNMKGESEGMQGAMQGAQ</sequence>
<reference evidence="7 8" key="1">
    <citation type="submission" date="2019-01" db="EMBL/GenBank/DDBJ databases">
        <authorList>
            <person name="Chen W.-M."/>
        </authorList>
    </citation>
    <scope>NUCLEOTIDE SEQUENCE [LARGE SCALE GENOMIC DNA]</scope>
    <source>
        <strain evidence="7 8">BBQ-12</strain>
    </source>
</reference>
<dbReference type="Gene3D" id="2.40.170.20">
    <property type="entry name" value="TonB-dependent receptor, beta-barrel domain"/>
    <property type="match status" value="1"/>
</dbReference>
<dbReference type="Pfam" id="PF07715">
    <property type="entry name" value="Plug"/>
    <property type="match status" value="1"/>
</dbReference>
<comment type="subcellular location">
    <subcellularLocation>
        <location evidence="1">Cell outer membrane</location>
    </subcellularLocation>
</comment>
<evidence type="ECO:0000256" key="2">
    <source>
        <dbReference type="ARBA" id="ARBA00023136"/>
    </source>
</evidence>
<keyword evidence="2" id="KW-0472">Membrane</keyword>
<comment type="caution">
    <text evidence="7">The sequence shown here is derived from an EMBL/GenBank/DDBJ whole genome shotgun (WGS) entry which is preliminary data.</text>
</comment>
<dbReference type="Gene3D" id="2.170.130.10">
    <property type="entry name" value="TonB-dependent receptor, plug domain"/>
    <property type="match status" value="1"/>
</dbReference>
<dbReference type="AlphaFoldDB" id="A0A437KVM9"/>
<dbReference type="RefSeq" id="WP_128194395.1">
    <property type="nucleotide sequence ID" value="NZ_SACJ01000004.1"/>
</dbReference>
<evidence type="ECO:0000256" key="4">
    <source>
        <dbReference type="SAM" id="SignalP"/>
    </source>
</evidence>
<name>A0A437KVM9_9FLAO</name>
<dbReference type="InterPro" id="IPR041700">
    <property type="entry name" value="OMP_b-brl_3"/>
</dbReference>
<dbReference type="OrthoDB" id="8764943at2"/>
<dbReference type="InterPro" id="IPR008969">
    <property type="entry name" value="CarboxyPept-like_regulatory"/>
</dbReference>
<evidence type="ECO:0000256" key="3">
    <source>
        <dbReference type="ARBA" id="ARBA00023237"/>
    </source>
</evidence>
<dbReference type="GO" id="GO:0009279">
    <property type="term" value="C:cell outer membrane"/>
    <property type="evidence" value="ECO:0007669"/>
    <property type="project" value="UniProtKB-SubCell"/>
</dbReference>
<feature type="signal peptide" evidence="4">
    <location>
        <begin position="1"/>
        <end position="20"/>
    </location>
</feature>
<evidence type="ECO:0000313" key="8">
    <source>
        <dbReference type="Proteomes" id="UP000285211"/>
    </source>
</evidence>
<keyword evidence="7" id="KW-0675">Receptor</keyword>
<protein>
    <submittedName>
        <fullName evidence="7">TonB-dependent receptor</fullName>
    </submittedName>
</protein>
<keyword evidence="4" id="KW-0732">Signal</keyword>
<evidence type="ECO:0000259" key="5">
    <source>
        <dbReference type="Pfam" id="PF07715"/>
    </source>
</evidence>
<feature type="domain" description="Outer membrane protein beta-barrel" evidence="6">
    <location>
        <begin position="425"/>
        <end position="856"/>
    </location>
</feature>